<keyword evidence="2" id="KW-1185">Reference proteome</keyword>
<dbReference type="EMBL" id="CP011568">
    <property type="protein sequence ID" value="AKJ69992.1"/>
    <property type="molecule type" value="Genomic_DNA"/>
</dbReference>
<evidence type="ECO:0000313" key="2">
    <source>
        <dbReference type="Proteomes" id="UP000036700"/>
    </source>
</evidence>
<evidence type="ECO:0000313" key="1">
    <source>
        <dbReference type="EMBL" id="AKJ69992.1"/>
    </source>
</evidence>
<dbReference type="PATRIC" id="fig|445709.3.peg.4004"/>
<organism evidence="1 2">
    <name type="scientific">Pandoraea thiooxydans</name>
    <dbReference type="NCBI Taxonomy" id="445709"/>
    <lineage>
        <taxon>Bacteria</taxon>
        <taxon>Pseudomonadati</taxon>
        <taxon>Pseudomonadota</taxon>
        <taxon>Betaproteobacteria</taxon>
        <taxon>Burkholderiales</taxon>
        <taxon>Burkholderiaceae</taxon>
        <taxon>Pandoraea</taxon>
    </lineage>
</organism>
<sequence length="82" mass="9261">MTGQASYPPKKLTLHQHHYNRIAGGEVAGNFFARWPATSRLPARNAEFISVSSHSLMRTPMNSPLAARLLAHWSGFLLRWFV</sequence>
<dbReference type="KEGG" id="ptx:ABW99_19060"/>
<name>A0A0G3EX83_9BURK</name>
<proteinExistence type="predicted"/>
<accession>A0A0G3EX83</accession>
<gene>
    <name evidence="1" type="ORF">ABW99_19060</name>
</gene>
<reference evidence="2" key="1">
    <citation type="submission" date="2015-06" db="EMBL/GenBank/DDBJ databases">
        <authorList>
            <person name="Lim Y.L."/>
            <person name="Ee R."/>
            <person name="Yong D."/>
            <person name="How K.Y."/>
            <person name="Yin W.F."/>
            <person name="Chan K.G."/>
        </authorList>
    </citation>
    <scope>NUCLEOTIDE SEQUENCE [LARGE SCALE GENOMIC DNA]</scope>
    <source>
        <strain evidence="2">DSM 25325</strain>
    </source>
</reference>
<protein>
    <submittedName>
        <fullName evidence="1">Uncharacterized protein</fullName>
    </submittedName>
</protein>
<dbReference type="AlphaFoldDB" id="A0A0G3EX83"/>
<dbReference type="Proteomes" id="UP000036700">
    <property type="component" value="Chromosome"/>
</dbReference>